<keyword evidence="2" id="KW-1185">Reference proteome</keyword>
<dbReference type="RefSeq" id="WP_197064045.1">
    <property type="nucleotide sequence ID" value="NZ_LANR01000001.1"/>
</dbReference>
<protein>
    <recommendedName>
        <fullName evidence="3">Transposase</fullName>
    </recommendedName>
</protein>
<proteinExistence type="predicted"/>
<organism evidence="1 2">
    <name type="scientific">Rickettsia amblyommatis str. Ac/Pa</name>
    <dbReference type="NCBI Taxonomy" id="1359164"/>
    <lineage>
        <taxon>Bacteria</taxon>
        <taxon>Pseudomonadati</taxon>
        <taxon>Pseudomonadota</taxon>
        <taxon>Alphaproteobacteria</taxon>
        <taxon>Rickettsiales</taxon>
        <taxon>Rickettsiaceae</taxon>
        <taxon>Rickettsieae</taxon>
        <taxon>Rickettsia</taxon>
        <taxon>spotted fever group</taxon>
    </lineage>
</organism>
<accession>A0A0F3N3B7</accession>
<dbReference type="EMBL" id="LANR01000001">
    <property type="protein sequence ID" value="KJV62568.1"/>
    <property type="molecule type" value="Genomic_DNA"/>
</dbReference>
<evidence type="ECO:0000313" key="1">
    <source>
        <dbReference type="EMBL" id="KJV62568.1"/>
    </source>
</evidence>
<sequence length="45" mass="5190">MEVTTIGIDIAKRIFQIHGVDKNGKTILKKKLMREQVITFMLCDL</sequence>
<evidence type="ECO:0008006" key="3">
    <source>
        <dbReference type="Google" id="ProtNLM"/>
    </source>
</evidence>
<reference evidence="1 2" key="1">
    <citation type="submission" date="2015-01" db="EMBL/GenBank/DDBJ databases">
        <title>Genome Sequencing of Rickettsiales.</title>
        <authorList>
            <person name="Daugherty S.C."/>
            <person name="Su Q."/>
            <person name="Abolude K."/>
            <person name="Beier-Sexton M."/>
            <person name="Carlyon J.A."/>
            <person name="Carter R."/>
            <person name="Day N.P."/>
            <person name="Dumler S.J."/>
            <person name="Dyachenko V."/>
            <person name="Godinez A."/>
            <person name="Kurtti T.J."/>
            <person name="Lichay M."/>
            <person name="Mullins K.E."/>
            <person name="Ott S."/>
            <person name="Pappas-Brown V."/>
            <person name="Paris D.H."/>
            <person name="Patel P."/>
            <person name="Richards A.L."/>
            <person name="Sadzewicz L."/>
            <person name="Sears K."/>
            <person name="Seidman D."/>
            <person name="Sengamalay N."/>
            <person name="Stenos J."/>
            <person name="Tallon L.J."/>
            <person name="Vincent G."/>
            <person name="Fraser C.M."/>
            <person name="Munderloh U."/>
            <person name="Dunning-Hotopp J.C."/>
        </authorList>
    </citation>
    <scope>NUCLEOTIDE SEQUENCE [LARGE SCALE GENOMIC DNA]</scope>
    <source>
        <strain evidence="1 2">Ac/Pa</strain>
    </source>
</reference>
<dbReference type="PATRIC" id="fig|1359164.3.peg.1585"/>
<evidence type="ECO:0000313" key="2">
    <source>
        <dbReference type="Proteomes" id="UP000033556"/>
    </source>
</evidence>
<dbReference type="Proteomes" id="UP000033556">
    <property type="component" value="Unassembled WGS sequence"/>
</dbReference>
<comment type="caution">
    <text evidence="1">The sequence shown here is derived from an EMBL/GenBank/DDBJ whole genome shotgun (WGS) entry which is preliminary data.</text>
</comment>
<dbReference type="AlphaFoldDB" id="A0A0F3N3B7"/>
<name>A0A0F3N3B7_RICAM</name>
<gene>
    <name evidence="1" type="ORF">APHACPA_1599</name>
</gene>